<evidence type="ECO:0000256" key="2">
    <source>
        <dbReference type="ARBA" id="ARBA00022692"/>
    </source>
</evidence>
<dbReference type="EMBL" id="JAQOMS010000002">
    <property type="protein sequence ID" value="MDC2890712.1"/>
    <property type="molecule type" value="Genomic_DNA"/>
</dbReference>
<feature type="domain" description="Mechanosensitive ion channel MscS" evidence="6">
    <location>
        <begin position="78"/>
        <end position="149"/>
    </location>
</feature>
<keyword evidence="2 5" id="KW-0812">Transmembrane</keyword>
<organism evidence="7 8">
    <name type="scientific">Psychrosphaera algicola</name>
    <dbReference type="NCBI Taxonomy" id="3023714"/>
    <lineage>
        <taxon>Bacteria</taxon>
        <taxon>Pseudomonadati</taxon>
        <taxon>Pseudomonadota</taxon>
        <taxon>Gammaproteobacteria</taxon>
        <taxon>Alteromonadales</taxon>
        <taxon>Pseudoalteromonadaceae</taxon>
        <taxon>Psychrosphaera</taxon>
    </lineage>
</organism>
<name>A0ABT5FHN3_9GAMM</name>
<comment type="caution">
    <text evidence="7">The sequence shown here is derived from an EMBL/GenBank/DDBJ whole genome shotgun (WGS) entry which is preliminary data.</text>
</comment>
<dbReference type="InterPro" id="IPR010920">
    <property type="entry name" value="LSM_dom_sf"/>
</dbReference>
<accession>A0ABT5FHN3</accession>
<evidence type="ECO:0000259" key="6">
    <source>
        <dbReference type="Pfam" id="PF00924"/>
    </source>
</evidence>
<reference evidence="7 8" key="1">
    <citation type="submission" date="2023-01" db="EMBL/GenBank/DDBJ databases">
        <title>Psychrosphaera sp. nov., isolated from marine algae.</title>
        <authorList>
            <person name="Bayburt H."/>
            <person name="Choi B.J."/>
            <person name="Kim J.M."/>
            <person name="Choi D.G."/>
            <person name="Jeon C.O."/>
        </authorList>
    </citation>
    <scope>NUCLEOTIDE SEQUENCE [LARGE SCALE GENOMIC DNA]</scope>
    <source>
        <strain evidence="7 8">G1-22</strain>
    </source>
</reference>
<dbReference type="PANTHER" id="PTHR30566">
    <property type="entry name" value="YNAI-RELATED MECHANOSENSITIVE ION CHANNEL"/>
    <property type="match status" value="1"/>
</dbReference>
<dbReference type="Proteomes" id="UP001528411">
    <property type="component" value="Unassembled WGS sequence"/>
</dbReference>
<evidence type="ECO:0000256" key="5">
    <source>
        <dbReference type="SAM" id="Phobius"/>
    </source>
</evidence>
<dbReference type="InterPro" id="IPR023408">
    <property type="entry name" value="MscS_beta-dom_sf"/>
</dbReference>
<feature type="transmembrane region" description="Helical" evidence="5">
    <location>
        <begin position="38"/>
        <end position="54"/>
    </location>
</feature>
<sequence length="273" mass="31120">MFYSSFLRGLAKTASLVLSKKSSKPVADKRYLINNTKNVINAILFISLFALWSAELQRFALSIAAFIVAIVLATKEIIQCVVGFIYISSTNPFRVGDWIQTKDFTGEVTATDWAKVTLLELDPKDHSYTGRSVFVPNSQLIMLPIINLNYMRRYVNHSFSIVREDTNFNPFIIRDVMIEKANQYCADFSDVAERYNTLIETRLDIKISGPQPAFIVSTTDIGKIKITMSLFCPTKQSKKIEQRLVEDLLTLWSIEQKKHKQLEDTSKNEVLDA</sequence>
<evidence type="ECO:0000256" key="4">
    <source>
        <dbReference type="ARBA" id="ARBA00023136"/>
    </source>
</evidence>
<keyword evidence="3 5" id="KW-1133">Transmembrane helix</keyword>
<protein>
    <submittedName>
        <fullName evidence="7">Mechanosensitive ion channel</fullName>
    </submittedName>
</protein>
<keyword evidence="4 5" id="KW-0472">Membrane</keyword>
<evidence type="ECO:0000313" key="7">
    <source>
        <dbReference type="EMBL" id="MDC2890712.1"/>
    </source>
</evidence>
<dbReference type="Gene3D" id="2.30.30.60">
    <property type="match status" value="1"/>
</dbReference>
<dbReference type="RefSeq" id="WP_272181826.1">
    <property type="nucleotide sequence ID" value="NZ_JAQOMS010000002.1"/>
</dbReference>
<evidence type="ECO:0000313" key="8">
    <source>
        <dbReference type="Proteomes" id="UP001528411"/>
    </source>
</evidence>
<evidence type="ECO:0000256" key="1">
    <source>
        <dbReference type="ARBA" id="ARBA00004370"/>
    </source>
</evidence>
<dbReference type="SUPFAM" id="SSF50182">
    <property type="entry name" value="Sm-like ribonucleoproteins"/>
    <property type="match status" value="1"/>
</dbReference>
<keyword evidence="8" id="KW-1185">Reference proteome</keyword>
<dbReference type="PANTHER" id="PTHR30566:SF27">
    <property type="entry name" value="MECHANOSENSITIVE ION CHANNEL PROTEIN"/>
    <property type="match status" value="1"/>
</dbReference>
<gene>
    <name evidence="7" type="ORF">PN838_20665</name>
</gene>
<evidence type="ECO:0000256" key="3">
    <source>
        <dbReference type="ARBA" id="ARBA00022989"/>
    </source>
</evidence>
<dbReference type="Pfam" id="PF00924">
    <property type="entry name" value="MS_channel_2nd"/>
    <property type="match status" value="1"/>
</dbReference>
<comment type="subcellular location">
    <subcellularLocation>
        <location evidence="1">Membrane</location>
    </subcellularLocation>
</comment>
<dbReference type="InterPro" id="IPR006685">
    <property type="entry name" value="MscS_channel_2nd"/>
</dbReference>
<feature type="transmembrane region" description="Helical" evidence="5">
    <location>
        <begin position="60"/>
        <end position="87"/>
    </location>
</feature>
<proteinExistence type="predicted"/>